<dbReference type="AlphaFoldDB" id="A0AAU9CP64"/>
<dbReference type="PANTHER" id="PTHR30041:SF8">
    <property type="entry name" value="PROTEIN YFFB"/>
    <property type="match status" value="1"/>
</dbReference>
<dbReference type="Gene3D" id="3.40.30.10">
    <property type="entry name" value="Glutaredoxin"/>
    <property type="match status" value="1"/>
</dbReference>
<dbReference type="InterPro" id="IPR036249">
    <property type="entry name" value="Thioredoxin-like_sf"/>
</dbReference>
<comment type="similarity">
    <text evidence="1 2">Belongs to the ArsC family.</text>
</comment>
<dbReference type="RefSeq" id="WP_338391341.1">
    <property type="nucleotide sequence ID" value="NZ_AP025314.1"/>
</dbReference>
<evidence type="ECO:0000313" key="4">
    <source>
        <dbReference type="Proteomes" id="UP001348817"/>
    </source>
</evidence>
<accession>A0AAU9CP64</accession>
<organism evidence="3 4">
    <name type="scientific">Fulvitalea axinellae</name>
    <dbReference type="NCBI Taxonomy" id="1182444"/>
    <lineage>
        <taxon>Bacteria</taxon>
        <taxon>Pseudomonadati</taxon>
        <taxon>Bacteroidota</taxon>
        <taxon>Cytophagia</taxon>
        <taxon>Cytophagales</taxon>
        <taxon>Persicobacteraceae</taxon>
        <taxon>Fulvitalea</taxon>
    </lineage>
</organism>
<protein>
    <submittedName>
        <fullName evidence="3">Arsenate reductase</fullName>
    </submittedName>
</protein>
<dbReference type="EMBL" id="AP025314">
    <property type="protein sequence ID" value="BDD09747.1"/>
    <property type="molecule type" value="Genomic_DNA"/>
</dbReference>
<dbReference type="InterPro" id="IPR006660">
    <property type="entry name" value="Arsenate_reductase-like"/>
</dbReference>
<evidence type="ECO:0000313" key="3">
    <source>
        <dbReference type="EMBL" id="BDD09747.1"/>
    </source>
</evidence>
<dbReference type="Pfam" id="PF03960">
    <property type="entry name" value="ArsC"/>
    <property type="match status" value="1"/>
</dbReference>
<dbReference type="SUPFAM" id="SSF52833">
    <property type="entry name" value="Thioredoxin-like"/>
    <property type="match status" value="1"/>
</dbReference>
<dbReference type="Proteomes" id="UP001348817">
    <property type="component" value="Chromosome"/>
</dbReference>
<gene>
    <name evidence="3" type="ORF">FUAX_21790</name>
</gene>
<reference evidence="3 4" key="1">
    <citation type="submission" date="2021-12" db="EMBL/GenBank/DDBJ databases">
        <title>Genome sequencing of bacteria with rrn-lacking chromosome and rrn-plasmid.</title>
        <authorList>
            <person name="Anda M."/>
            <person name="Iwasaki W."/>
        </authorList>
    </citation>
    <scope>NUCLEOTIDE SEQUENCE [LARGE SCALE GENOMIC DNA]</scope>
    <source>
        <strain evidence="3 4">DSM 100852</strain>
    </source>
</reference>
<keyword evidence="4" id="KW-1185">Reference proteome</keyword>
<evidence type="ECO:0000256" key="2">
    <source>
        <dbReference type="PROSITE-ProRule" id="PRU01282"/>
    </source>
</evidence>
<dbReference type="KEGG" id="fax:FUAX_21790"/>
<dbReference type="PROSITE" id="PS51353">
    <property type="entry name" value="ARSC"/>
    <property type="match status" value="1"/>
</dbReference>
<name>A0AAU9CP64_9BACT</name>
<dbReference type="PANTHER" id="PTHR30041">
    <property type="entry name" value="ARSENATE REDUCTASE"/>
    <property type="match status" value="1"/>
</dbReference>
<evidence type="ECO:0000256" key="1">
    <source>
        <dbReference type="ARBA" id="ARBA00007198"/>
    </source>
</evidence>
<sequence length="120" mass="14195">MRKVYYLSTCDTCKRILKELNISDEIEKQDIKTEKITEEQLEEMRKMAGSYEKLFSKVARKYRELKLKDKNLGEEDFKKYILEEYTFLKRPVFILNDEIFIGNSKKTVLAIGQKLGGTLI</sequence>
<proteinExistence type="inferred from homology"/>